<dbReference type="Proteomes" id="UP001204439">
    <property type="component" value="Unassembled WGS sequence"/>
</dbReference>
<dbReference type="InterPro" id="IPR011889">
    <property type="entry name" value="Liste_lipo_26"/>
</dbReference>
<feature type="domain" description="Secretion system C-terminal sorting" evidence="2">
    <location>
        <begin position="305"/>
        <end position="370"/>
    </location>
</feature>
<dbReference type="InterPro" id="IPR026444">
    <property type="entry name" value="Secre_tail"/>
</dbReference>
<reference evidence="3 4" key="1">
    <citation type="submission" date="2023-11" db="EMBL/GenBank/DDBJ databases">
        <title>First isolation, identification, and characterization of non-pathogenic Epilithonimonas ginsengisoli isolated from diseased farmed rainbow trout (Oncorhynchus mykiss) in Chile.</title>
        <authorList>
            <person name="Miranda C.D."/>
            <person name="Irgang R."/>
            <person name="Concha C."/>
            <person name="Rojas R."/>
            <person name="Avendano R."/>
        </authorList>
    </citation>
    <scope>NUCLEOTIDE SEQUENCE [LARGE SCALE GENOMIC DNA]</scope>
    <source>
        <strain evidence="3 4">FP99</strain>
    </source>
</reference>
<comment type="caution">
    <text evidence="3">The sequence shown here is derived from an EMBL/GenBank/DDBJ whole genome shotgun (WGS) entry which is preliminary data.</text>
</comment>
<evidence type="ECO:0000256" key="1">
    <source>
        <dbReference type="ARBA" id="ARBA00022729"/>
    </source>
</evidence>
<keyword evidence="1" id="KW-0732">Signal</keyword>
<name>A0ABU4JJH1_9FLAO</name>
<evidence type="ECO:0000313" key="3">
    <source>
        <dbReference type="EMBL" id="MDW8549833.1"/>
    </source>
</evidence>
<dbReference type="NCBIfam" id="TIGR04183">
    <property type="entry name" value="Por_Secre_tail"/>
    <property type="match status" value="1"/>
</dbReference>
<evidence type="ECO:0000313" key="4">
    <source>
        <dbReference type="Proteomes" id="UP001204439"/>
    </source>
</evidence>
<sequence length="372" mass="41294">MTELQQWGTVSWIPDLSYLFYECKNLKITATDIPDFSNVTNMYHMFYFCESLTTIPSANSWNTGSVSNMYGMFRDAISFNQDIGNWDTHNVTNMATMFVNAYVFNKNIGSWNTGKVTSMLQMFGNAKSFNQNIGAWNTSNVTDMQAMFSGATAYNQIMGNWNTGKVTTMYGMFSNALAFNHDIGNWNTSNVTSMLVMFRDAKAFDQNIGKWPLKIGVDLTNLFTSSGMSCENYSRTLKGWAENNITPNNIIMSAQDVKYGPAGLTHRTELVIGKGWNISGDSFDPACILNLAANDFTNKNKSLSVYPNPVNSILNFSEEVSNIKITDVSGKVVKQNFASGKSVDIADLKKGIYIITSTTKSGDSSSKKIIKD</sequence>
<proteinExistence type="predicted"/>
<evidence type="ECO:0000259" key="2">
    <source>
        <dbReference type="Pfam" id="PF18962"/>
    </source>
</evidence>
<protein>
    <submittedName>
        <fullName evidence="3">BspA family leucine-rich repeat surface protein</fullName>
    </submittedName>
</protein>
<accession>A0ABU4JJH1</accession>
<dbReference type="InterPro" id="IPR005046">
    <property type="entry name" value="DUF285"/>
</dbReference>
<keyword evidence="4" id="KW-1185">Reference proteome</keyword>
<dbReference type="Pfam" id="PF18962">
    <property type="entry name" value="Por_Secre_tail"/>
    <property type="match status" value="1"/>
</dbReference>
<organism evidence="3 4">
    <name type="scientific">Epilithonimonas ginsengisoli</name>
    <dbReference type="NCBI Taxonomy" id="1245592"/>
    <lineage>
        <taxon>Bacteria</taxon>
        <taxon>Pseudomonadati</taxon>
        <taxon>Bacteroidota</taxon>
        <taxon>Flavobacteriia</taxon>
        <taxon>Flavobacteriales</taxon>
        <taxon>Weeksellaceae</taxon>
        <taxon>Chryseobacterium group</taxon>
        <taxon>Epilithonimonas</taxon>
    </lineage>
</organism>
<dbReference type="Pfam" id="PF03382">
    <property type="entry name" value="DUF285"/>
    <property type="match status" value="1"/>
</dbReference>
<dbReference type="EMBL" id="JAMXLT020000023">
    <property type="protein sequence ID" value="MDW8549833.1"/>
    <property type="molecule type" value="Genomic_DNA"/>
</dbReference>
<dbReference type="RefSeq" id="WP_063969501.1">
    <property type="nucleotide sequence ID" value="NZ_JAMXLT020000023.1"/>
</dbReference>
<gene>
    <name evidence="3" type="ORF">NG800_012985</name>
</gene>
<dbReference type="NCBIfam" id="TIGR02167">
    <property type="entry name" value="Liste_lipo_26"/>
    <property type="match status" value="4"/>
</dbReference>